<dbReference type="AlphaFoldDB" id="A0A518DH45"/>
<dbReference type="OrthoDB" id="281424at2"/>
<dbReference type="Proteomes" id="UP000317429">
    <property type="component" value="Chromosome"/>
</dbReference>
<feature type="region of interest" description="Disordered" evidence="1">
    <location>
        <begin position="56"/>
        <end position="84"/>
    </location>
</feature>
<evidence type="ECO:0000313" key="3">
    <source>
        <dbReference type="Proteomes" id="UP000317429"/>
    </source>
</evidence>
<name>A0A518DH45_9BACT</name>
<protein>
    <submittedName>
        <fullName evidence="2">Uncharacterized protein</fullName>
    </submittedName>
</protein>
<organism evidence="2 3">
    <name type="scientific">Pirellulimonas nuda</name>
    <dbReference type="NCBI Taxonomy" id="2528009"/>
    <lineage>
        <taxon>Bacteria</taxon>
        <taxon>Pseudomonadati</taxon>
        <taxon>Planctomycetota</taxon>
        <taxon>Planctomycetia</taxon>
        <taxon>Pirellulales</taxon>
        <taxon>Lacipirellulaceae</taxon>
        <taxon>Pirellulimonas</taxon>
    </lineage>
</organism>
<accession>A0A518DH45</accession>
<dbReference type="RefSeq" id="WP_145290013.1">
    <property type="nucleotide sequence ID" value="NZ_CP036291.1"/>
</dbReference>
<dbReference type="EMBL" id="CP036291">
    <property type="protein sequence ID" value="QDU90798.1"/>
    <property type="molecule type" value="Genomic_DNA"/>
</dbReference>
<proteinExistence type="predicted"/>
<gene>
    <name evidence="2" type="ORF">Pla175_42110</name>
</gene>
<evidence type="ECO:0000256" key="1">
    <source>
        <dbReference type="SAM" id="MobiDB-lite"/>
    </source>
</evidence>
<dbReference type="KEGG" id="pnd:Pla175_42110"/>
<evidence type="ECO:0000313" key="2">
    <source>
        <dbReference type="EMBL" id="QDU90798.1"/>
    </source>
</evidence>
<keyword evidence="3" id="KW-1185">Reference proteome</keyword>
<reference evidence="2 3" key="1">
    <citation type="submission" date="2019-02" db="EMBL/GenBank/DDBJ databases">
        <title>Deep-cultivation of Planctomycetes and their phenomic and genomic characterization uncovers novel biology.</title>
        <authorList>
            <person name="Wiegand S."/>
            <person name="Jogler M."/>
            <person name="Boedeker C."/>
            <person name="Pinto D."/>
            <person name="Vollmers J."/>
            <person name="Rivas-Marin E."/>
            <person name="Kohn T."/>
            <person name="Peeters S.H."/>
            <person name="Heuer A."/>
            <person name="Rast P."/>
            <person name="Oberbeckmann S."/>
            <person name="Bunk B."/>
            <person name="Jeske O."/>
            <person name="Meyerdierks A."/>
            <person name="Storesund J.E."/>
            <person name="Kallscheuer N."/>
            <person name="Luecker S."/>
            <person name="Lage O.M."/>
            <person name="Pohl T."/>
            <person name="Merkel B.J."/>
            <person name="Hornburger P."/>
            <person name="Mueller R.-W."/>
            <person name="Bruemmer F."/>
            <person name="Labrenz M."/>
            <person name="Spormann A.M."/>
            <person name="Op den Camp H."/>
            <person name="Overmann J."/>
            <person name="Amann R."/>
            <person name="Jetten M.S.M."/>
            <person name="Mascher T."/>
            <person name="Medema M.H."/>
            <person name="Devos D.P."/>
            <person name="Kaster A.-K."/>
            <person name="Ovreas L."/>
            <person name="Rohde M."/>
            <person name="Galperin M.Y."/>
            <person name="Jogler C."/>
        </authorList>
    </citation>
    <scope>NUCLEOTIDE SEQUENCE [LARGE SCALE GENOMIC DNA]</scope>
    <source>
        <strain evidence="2 3">Pla175</strain>
    </source>
</reference>
<sequence>MANQTKIRCTVVSMPTETVSMPNATQPRFRPSDLLPWADPYIASLVHKLQNEVREERRDSRLRQRLSAQPAFSSHVDEDALTAV</sequence>